<dbReference type="AlphaFoldDB" id="A0A385DIP7"/>
<reference evidence="2 3" key="1">
    <citation type="submission" date="2018-08" db="EMBL/GenBank/DDBJ databases">
        <authorList>
            <person name="Ferrada E.E."/>
            <person name="Latorre B.A."/>
        </authorList>
    </citation>
    <scope>NUCLEOTIDE SEQUENCE [LARGE SCALE GENOMIC DNA]</scope>
    <source>
        <strain evidence="2 3">VK-A60T</strain>
    </source>
</reference>
<evidence type="ECO:0008006" key="4">
    <source>
        <dbReference type="Google" id="ProtNLM"/>
    </source>
</evidence>
<evidence type="ECO:0000256" key="1">
    <source>
        <dbReference type="SAM" id="MobiDB-lite"/>
    </source>
</evidence>
<protein>
    <recommendedName>
        <fullName evidence="4">Lipoprotein</fullName>
    </recommendedName>
</protein>
<dbReference type="EMBL" id="CP031742">
    <property type="protein sequence ID" value="AXQ57804.1"/>
    <property type="molecule type" value="Genomic_DNA"/>
</dbReference>
<dbReference type="Proteomes" id="UP000259636">
    <property type="component" value="Chromosome"/>
</dbReference>
<proteinExistence type="predicted"/>
<dbReference type="PROSITE" id="PS51257">
    <property type="entry name" value="PROKAR_LIPOPROTEIN"/>
    <property type="match status" value="1"/>
</dbReference>
<gene>
    <name evidence="2" type="ORF">D0C37_26560</name>
</gene>
<accession>A0A385DIP7</accession>
<sequence>MPLMRTMREVWVFAALAAAVAVLVGCGGGSDKADAKPSKESAPTATPEELDTAEPKETEPEYPPGPEGAIDEKADIEGWEYGSAYDSAPDYVQDICDSLPKQDASSPAQWLAESGNMEGDDGKILTFGMPKLCPEWSKTVKAAVSGTYERWISLGEFDVKAHPKLGDDVQEIGPGTYQAKGKFSGCYWERTTLSGDIIANQFVSQARVLTVTLRAGELFKNGCGTFKPVG</sequence>
<organism evidence="2 3">
    <name type="scientific">Streptomyces koyangensis</name>
    <dbReference type="NCBI Taxonomy" id="188770"/>
    <lineage>
        <taxon>Bacteria</taxon>
        <taxon>Bacillati</taxon>
        <taxon>Actinomycetota</taxon>
        <taxon>Actinomycetes</taxon>
        <taxon>Kitasatosporales</taxon>
        <taxon>Streptomycetaceae</taxon>
        <taxon>Streptomyces</taxon>
        <taxon>Streptomyces aurantiacus group</taxon>
    </lineage>
</organism>
<evidence type="ECO:0000313" key="2">
    <source>
        <dbReference type="EMBL" id="AXQ57804.1"/>
    </source>
</evidence>
<evidence type="ECO:0000313" key="3">
    <source>
        <dbReference type="Proteomes" id="UP000259636"/>
    </source>
</evidence>
<name>A0A385DIP7_9ACTN</name>
<feature type="region of interest" description="Disordered" evidence="1">
    <location>
        <begin position="29"/>
        <end position="71"/>
    </location>
</feature>
<dbReference type="KEGG" id="sky:D0C37_26560"/>